<feature type="binding site" evidence="12">
    <location>
        <begin position="40"/>
        <end position="44"/>
    </location>
    <ligand>
        <name>substrate</name>
    </ligand>
</feature>
<dbReference type="InterPro" id="IPR002173">
    <property type="entry name" value="Carboh/pur_kinase_PfkB_CS"/>
</dbReference>
<feature type="binding site" evidence="12">
    <location>
        <position position="283"/>
    </location>
    <ligand>
        <name>K(+)</name>
        <dbReference type="ChEBI" id="CHEBI:29103"/>
    </ligand>
</feature>
<keyword evidence="7 12" id="KW-0418">Kinase</keyword>
<dbReference type="UniPathway" id="UPA00916">
    <property type="reaction ID" value="UER00889"/>
</dbReference>
<keyword evidence="11 12" id="KW-0119">Carbohydrate metabolism</keyword>
<dbReference type="InterPro" id="IPR011611">
    <property type="entry name" value="PfkB_dom"/>
</dbReference>
<dbReference type="Gene3D" id="3.40.1190.20">
    <property type="match status" value="1"/>
</dbReference>
<keyword evidence="10 12" id="KW-0630">Potassium</keyword>
<dbReference type="InterPro" id="IPR002139">
    <property type="entry name" value="Ribo/fructo_kinase"/>
</dbReference>
<dbReference type="CDD" id="cd01174">
    <property type="entry name" value="ribokinase"/>
    <property type="match status" value="1"/>
</dbReference>
<feature type="binding site" evidence="12">
    <location>
        <position position="292"/>
    </location>
    <ligand>
        <name>K(+)</name>
        <dbReference type="ChEBI" id="CHEBI:29103"/>
    </ligand>
</feature>
<feature type="binding site" evidence="12">
    <location>
        <position position="253"/>
    </location>
    <ligand>
        <name>substrate</name>
    </ligand>
</feature>
<evidence type="ECO:0000256" key="3">
    <source>
        <dbReference type="ARBA" id="ARBA00016943"/>
    </source>
</evidence>
<comment type="similarity">
    <text evidence="12">Belongs to the carbohydrate kinase PfkB family. Ribokinase subfamily.</text>
</comment>
<feature type="binding site" evidence="12">
    <location>
        <position position="286"/>
    </location>
    <ligand>
        <name>K(+)</name>
        <dbReference type="ChEBI" id="CHEBI:29103"/>
    </ligand>
</feature>
<evidence type="ECO:0000313" key="15">
    <source>
        <dbReference type="Proteomes" id="UP000179344"/>
    </source>
</evidence>
<protein>
    <recommendedName>
        <fullName evidence="3 12">Ribokinase</fullName>
        <shortName evidence="12">RK</shortName>
        <ecNumber evidence="2 12">2.7.1.15</ecNumber>
    </recommendedName>
</protein>
<evidence type="ECO:0000256" key="7">
    <source>
        <dbReference type="ARBA" id="ARBA00022777"/>
    </source>
</evidence>
<dbReference type="SUPFAM" id="SSF53613">
    <property type="entry name" value="Ribokinase-like"/>
    <property type="match status" value="1"/>
</dbReference>
<evidence type="ECO:0000256" key="5">
    <source>
        <dbReference type="ARBA" id="ARBA00022723"/>
    </source>
</evidence>
<dbReference type="GO" id="GO:0005524">
    <property type="term" value="F:ATP binding"/>
    <property type="evidence" value="ECO:0007669"/>
    <property type="project" value="UniProtKB-UniRule"/>
</dbReference>
<feature type="binding site" evidence="12">
    <location>
        <position position="247"/>
    </location>
    <ligand>
        <name>K(+)</name>
        <dbReference type="ChEBI" id="CHEBI:29103"/>
    </ligand>
</feature>
<keyword evidence="5 12" id="KW-0479">Metal-binding</keyword>
<gene>
    <name evidence="12" type="primary">rbsK</name>
    <name evidence="14" type="ORF">A2V92_05465</name>
</gene>
<comment type="caution">
    <text evidence="12">Lacks conserved residue(s) required for the propagation of feature annotation.</text>
</comment>
<evidence type="ECO:0000256" key="2">
    <source>
        <dbReference type="ARBA" id="ARBA00012035"/>
    </source>
</evidence>
<feature type="domain" description="Carbohydrate kinase PfkB" evidence="13">
    <location>
        <begin position="4"/>
        <end position="295"/>
    </location>
</feature>
<comment type="pathway">
    <text evidence="12">Carbohydrate metabolism; D-ribose degradation; D-ribose 5-phosphate from beta-D-ribopyranose: step 2/2.</text>
</comment>
<evidence type="ECO:0000256" key="12">
    <source>
        <dbReference type="HAMAP-Rule" id="MF_01987"/>
    </source>
</evidence>
<comment type="similarity">
    <text evidence="1">Belongs to the carbohydrate kinase pfkB family.</text>
</comment>
<feature type="binding site" evidence="12">
    <location>
        <position position="288"/>
    </location>
    <ligand>
        <name>K(+)</name>
        <dbReference type="ChEBI" id="CHEBI:29103"/>
    </ligand>
</feature>
<evidence type="ECO:0000256" key="1">
    <source>
        <dbReference type="ARBA" id="ARBA00005380"/>
    </source>
</evidence>
<evidence type="ECO:0000256" key="4">
    <source>
        <dbReference type="ARBA" id="ARBA00022679"/>
    </source>
</evidence>
<dbReference type="NCBIfam" id="TIGR02152">
    <property type="entry name" value="D_ribokin_bact"/>
    <property type="match status" value="1"/>
</dbReference>
<dbReference type="PANTHER" id="PTHR10584:SF166">
    <property type="entry name" value="RIBOKINASE"/>
    <property type="match status" value="1"/>
</dbReference>
<feature type="binding site" evidence="12">
    <location>
        <position position="249"/>
    </location>
    <ligand>
        <name>K(+)</name>
        <dbReference type="ChEBI" id="CHEBI:29103"/>
    </ligand>
</feature>
<comment type="subunit">
    <text evidence="12">Homodimer.</text>
</comment>
<feature type="binding site" evidence="12">
    <location>
        <position position="185"/>
    </location>
    <ligand>
        <name>ATP</name>
        <dbReference type="ChEBI" id="CHEBI:30616"/>
    </ligand>
</feature>
<evidence type="ECO:0000256" key="6">
    <source>
        <dbReference type="ARBA" id="ARBA00022741"/>
    </source>
</evidence>
<keyword evidence="4 12" id="KW-0808">Transferase</keyword>
<dbReference type="GO" id="GO:0005829">
    <property type="term" value="C:cytosol"/>
    <property type="evidence" value="ECO:0007669"/>
    <property type="project" value="TreeGrafter"/>
</dbReference>
<keyword evidence="9 12" id="KW-0460">Magnesium</keyword>
<evidence type="ECO:0000313" key="14">
    <source>
        <dbReference type="EMBL" id="OGI44224.1"/>
    </source>
</evidence>
<dbReference type="Pfam" id="PF00294">
    <property type="entry name" value="PfkB"/>
    <property type="match status" value="1"/>
</dbReference>
<dbReference type="PROSITE" id="PS00584">
    <property type="entry name" value="PFKB_KINASES_2"/>
    <property type="match status" value="1"/>
</dbReference>
<dbReference type="InterPro" id="IPR029056">
    <property type="entry name" value="Ribokinase-like"/>
</dbReference>
<comment type="subcellular location">
    <subcellularLocation>
        <location evidence="12">Cytoplasm</location>
    </subcellularLocation>
</comment>
<evidence type="ECO:0000256" key="8">
    <source>
        <dbReference type="ARBA" id="ARBA00022840"/>
    </source>
</evidence>
<name>A0A1F6TGJ6_9PROT</name>
<sequence length="315" mass="32770">MNPQIVVVGSLNLDFVIRVPRFPSAGETIGGSDLRMIPGGKGANQAAAASRMAARVAMVGRVGRDRFGDTLIQELQDIGVETEYIGRDEATSTGIALITVDTAGQNKIVVVPGANARLEAAHVDAAESCLASAQILIAQLESPMATVEHAFEVASRHRLITMLNAAPAKPLSPDLLEKVDYLVVNETECQMLSGLEVVDPRSACEAARRLLIQGTRAVVVTLGAKGALLVDERGVVGFEAPPVPVVDTTAAGDAFIGGFAVPLLDDSDPRHALPYAICAGSLAVTKVGAQSSLPSAPEVRAMHESTPLTPLNIGS</sequence>
<dbReference type="HAMAP" id="MF_01987">
    <property type="entry name" value="Ribokinase"/>
    <property type="match status" value="1"/>
</dbReference>
<evidence type="ECO:0000259" key="13">
    <source>
        <dbReference type="Pfam" id="PF00294"/>
    </source>
</evidence>
<comment type="caution">
    <text evidence="14">The sequence shown here is derived from an EMBL/GenBank/DDBJ whole genome shotgun (WGS) entry which is preliminary data.</text>
</comment>
<dbReference type="GO" id="GO:0019303">
    <property type="term" value="P:D-ribose catabolic process"/>
    <property type="evidence" value="ECO:0007669"/>
    <property type="project" value="UniProtKB-UniRule"/>
</dbReference>
<feature type="binding site" evidence="12">
    <location>
        <begin position="12"/>
        <end position="14"/>
    </location>
    <ligand>
        <name>substrate</name>
    </ligand>
</feature>
<comment type="function">
    <text evidence="12">Catalyzes the phosphorylation of ribose at O-5 in a reaction requiring ATP and magnesium. The resulting D-ribose-5-phosphate can then be used either for sythesis of nucleotides, histidine, and tryptophan, or as a component of the pentose phosphate pathway.</text>
</comment>
<feature type="active site" description="Proton acceptor" evidence="12">
    <location>
        <position position="253"/>
    </location>
</feature>
<evidence type="ECO:0000256" key="11">
    <source>
        <dbReference type="ARBA" id="ARBA00023277"/>
    </source>
</evidence>
<keyword evidence="12" id="KW-0963">Cytoplasm</keyword>
<comment type="cofactor">
    <cofactor evidence="12">
        <name>Mg(2+)</name>
        <dbReference type="ChEBI" id="CHEBI:18420"/>
    </cofactor>
    <text evidence="12">Requires a divalent cation, most likely magnesium in vivo, as an electrophilic catalyst to aid phosphoryl group transfer. It is the chelate of the metal and the nucleotide that is the actual substrate.</text>
</comment>
<evidence type="ECO:0000256" key="9">
    <source>
        <dbReference type="ARBA" id="ARBA00022842"/>
    </source>
</evidence>
<dbReference type="PANTHER" id="PTHR10584">
    <property type="entry name" value="SUGAR KINASE"/>
    <property type="match status" value="1"/>
</dbReference>
<dbReference type="AlphaFoldDB" id="A0A1F6TGJ6"/>
<feature type="binding site" evidence="12">
    <location>
        <position position="141"/>
    </location>
    <ligand>
        <name>substrate</name>
    </ligand>
</feature>
<dbReference type="EMBL" id="MFST01000065">
    <property type="protein sequence ID" value="OGI44224.1"/>
    <property type="molecule type" value="Genomic_DNA"/>
</dbReference>
<dbReference type="InterPro" id="IPR011877">
    <property type="entry name" value="Ribokinase"/>
</dbReference>
<dbReference type="GO" id="GO:0004747">
    <property type="term" value="F:ribokinase activity"/>
    <property type="evidence" value="ECO:0007669"/>
    <property type="project" value="UniProtKB-UniRule"/>
</dbReference>
<dbReference type="Proteomes" id="UP000179344">
    <property type="component" value="Unassembled WGS sequence"/>
</dbReference>
<evidence type="ECO:0000256" key="10">
    <source>
        <dbReference type="ARBA" id="ARBA00022958"/>
    </source>
</evidence>
<keyword evidence="6 12" id="KW-0547">Nucleotide-binding</keyword>
<dbReference type="GO" id="GO:0046872">
    <property type="term" value="F:metal ion binding"/>
    <property type="evidence" value="ECO:0007669"/>
    <property type="project" value="UniProtKB-KW"/>
</dbReference>
<dbReference type="EC" id="2.7.1.15" evidence="2 12"/>
<dbReference type="PRINTS" id="PR00990">
    <property type="entry name" value="RIBOKINASE"/>
</dbReference>
<comment type="activity regulation">
    <text evidence="12">Activated by a monovalent cation that binds near, but not in, the active site. The most likely occupant of the site in vivo is potassium. Ion binding induces a conformational change that may alter substrate affinity.</text>
</comment>
<feature type="binding site" evidence="12">
    <location>
        <begin position="221"/>
        <end position="226"/>
    </location>
    <ligand>
        <name>ATP</name>
        <dbReference type="ChEBI" id="CHEBI:30616"/>
    </ligand>
</feature>
<proteinExistence type="inferred from homology"/>
<reference evidence="14 15" key="1">
    <citation type="journal article" date="2016" name="Nat. Commun.">
        <title>Thousands of microbial genomes shed light on interconnected biogeochemical processes in an aquifer system.</title>
        <authorList>
            <person name="Anantharaman K."/>
            <person name="Brown C.T."/>
            <person name="Hug L.A."/>
            <person name="Sharon I."/>
            <person name="Castelle C.J."/>
            <person name="Probst A.J."/>
            <person name="Thomas B.C."/>
            <person name="Singh A."/>
            <person name="Wilkins M.J."/>
            <person name="Karaoz U."/>
            <person name="Brodie E.L."/>
            <person name="Williams K.H."/>
            <person name="Hubbard S.S."/>
            <person name="Banfield J.F."/>
        </authorList>
    </citation>
    <scope>NUCLEOTIDE SEQUENCE [LARGE SCALE GENOMIC DNA]</scope>
</reference>
<organism evidence="14 15">
    <name type="scientific">Candidatus Muproteobacteria bacterium RBG_16_65_31</name>
    <dbReference type="NCBI Taxonomy" id="1817759"/>
    <lineage>
        <taxon>Bacteria</taxon>
        <taxon>Pseudomonadati</taxon>
        <taxon>Pseudomonadota</taxon>
        <taxon>Candidatus Muproteobacteria</taxon>
    </lineage>
</organism>
<comment type="catalytic activity">
    <reaction evidence="12">
        <text>D-ribose + ATP = D-ribose 5-phosphate + ADP + H(+)</text>
        <dbReference type="Rhea" id="RHEA:13697"/>
        <dbReference type="ChEBI" id="CHEBI:15378"/>
        <dbReference type="ChEBI" id="CHEBI:30616"/>
        <dbReference type="ChEBI" id="CHEBI:47013"/>
        <dbReference type="ChEBI" id="CHEBI:78346"/>
        <dbReference type="ChEBI" id="CHEBI:456216"/>
        <dbReference type="EC" id="2.7.1.15"/>
    </reaction>
</comment>
<accession>A0A1F6TGJ6</accession>
<keyword evidence="8 12" id="KW-0067">ATP-binding</keyword>
<feature type="binding site" evidence="12">
    <location>
        <begin position="252"/>
        <end position="253"/>
    </location>
    <ligand>
        <name>ATP</name>
        <dbReference type="ChEBI" id="CHEBI:30616"/>
    </ligand>
</feature>